<evidence type="ECO:0000313" key="2">
    <source>
        <dbReference type="Proteomes" id="UP000266673"/>
    </source>
</evidence>
<dbReference type="Proteomes" id="UP000266673">
    <property type="component" value="Unassembled WGS sequence"/>
</dbReference>
<reference evidence="1 2" key="1">
    <citation type="submission" date="2018-06" db="EMBL/GenBank/DDBJ databases">
        <title>Comparative genomics reveals the genomic features of Rhizophagus irregularis, R. cerebriforme, R. diaphanum and Gigaspora rosea, and their symbiotic lifestyle signature.</title>
        <authorList>
            <person name="Morin E."/>
            <person name="San Clemente H."/>
            <person name="Chen E.C.H."/>
            <person name="De La Providencia I."/>
            <person name="Hainaut M."/>
            <person name="Kuo A."/>
            <person name="Kohler A."/>
            <person name="Murat C."/>
            <person name="Tang N."/>
            <person name="Roy S."/>
            <person name="Loubradou J."/>
            <person name="Henrissat B."/>
            <person name="Grigoriev I.V."/>
            <person name="Corradi N."/>
            <person name="Roux C."/>
            <person name="Martin F.M."/>
        </authorList>
    </citation>
    <scope>NUCLEOTIDE SEQUENCE [LARGE SCALE GENOMIC DNA]</scope>
    <source>
        <strain evidence="1 2">DAOM 194757</strain>
    </source>
</reference>
<gene>
    <name evidence="1" type="ORF">C2G38_2247228</name>
</gene>
<dbReference type="OrthoDB" id="10592067at2759"/>
<accession>A0A397VA07</accession>
<dbReference type="EMBL" id="QKWP01000701">
    <property type="protein sequence ID" value="RIB16116.1"/>
    <property type="molecule type" value="Genomic_DNA"/>
</dbReference>
<keyword evidence="2" id="KW-1185">Reference proteome</keyword>
<evidence type="ECO:0000313" key="1">
    <source>
        <dbReference type="EMBL" id="RIB16116.1"/>
    </source>
</evidence>
<comment type="caution">
    <text evidence="1">The sequence shown here is derived from an EMBL/GenBank/DDBJ whole genome shotgun (WGS) entry which is preliminary data.</text>
</comment>
<proteinExistence type="predicted"/>
<dbReference type="AlphaFoldDB" id="A0A397VA07"/>
<name>A0A397VA07_9GLOM</name>
<sequence length="163" mass="18670">MKLELKRRTQSTGITKNLLLREISRETSADTPCDNTIECIKGDTVTKKKKAVVGVGYHNGIGVEEGEHKRELIQRLMTIPKMLEYNLKLLINFYRDDVVAQLEEAGSLELLKEIRIWSELSTDSEFIINEKIKISYKILIKKSEDCASGLYPINREQCPKILT</sequence>
<organism evidence="1 2">
    <name type="scientific">Gigaspora rosea</name>
    <dbReference type="NCBI Taxonomy" id="44941"/>
    <lineage>
        <taxon>Eukaryota</taxon>
        <taxon>Fungi</taxon>
        <taxon>Fungi incertae sedis</taxon>
        <taxon>Mucoromycota</taxon>
        <taxon>Glomeromycotina</taxon>
        <taxon>Glomeromycetes</taxon>
        <taxon>Diversisporales</taxon>
        <taxon>Gigasporaceae</taxon>
        <taxon>Gigaspora</taxon>
    </lineage>
</organism>
<protein>
    <submittedName>
        <fullName evidence="1">Uncharacterized protein</fullName>
    </submittedName>
</protein>